<keyword evidence="3" id="KW-1185">Reference proteome</keyword>
<reference evidence="2 3" key="1">
    <citation type="submission" date="2022-12" db="EMBL/GenBank/DDBJ databases">
        <title>Chromosome-level genome assembly of true bugs.</title>
        <authorList>
            <person name="Ma L."/>
            <person name="Li H."/>
        </authorList>
    </citation>
    <scope>NUCLEOTIDE SEQUENCE [LARGE SCALE GENOMIC DNA]</scope>
    <source>
        <strain evidence="2">Lab_2022b</strain>
    </source>
</reference>
<dbReference type="Gene3D" id="3.40.30.10">
    <property type="entry name" value="Glutaredoxin"/>
    <property type="match status" value="1"/>
</dbReference>
<dbReference type="PRINTS" id="PR00160">
    <property type="entry name" value="GLUTAREDOXIN"/>
</dbReference>
<dbReference type="Proteomes" id="UP001461498">
    <property type="component" value="Unassembled WGS sequence"/>
</dbReference>
<comment type="caution">
    <text evidence="2">The sequence shown here is derived from an EMBL/GenBank/DDBJ whole genome shotgun (WGS) entry which is preliminary data.</text>
</comment>
<dbReference type="CDD" id="cd03419">
    <property type="entry name" value="GRX_GRXh_1_2_like"/>
    <property type="match status" value="1"/>
</dbReference>
<protein>
    <recommendedName>
        <fullName evidence="1">Glutaredoxin domain-containing protein</fullName>
    </recommendedName>
</protein>
<evidence type="ECO:0000313" key="3">
    <source>
        <dbReference type="Proteomes" id="UP001461498"/>
    </source>
</evidence>
<dbReference type="SUPFAM" id="SSF52833">
    <property type="entry name" value="Thioredoxin-like"/>
    <property type="match status" value="1"/>
</dbReference>
<dbReference type="AlphaFoldDB" id="A0AAW1DMP2"/>
<dbReference type="GO" id="GO:0005737">
    <property type="term" value="C:cytoplasm"/>
    <property type="evidence" value="ECO:0007669"/>
    <property type="project" value="TreeGrafter"/>
</dbReference>
<dbReference type="Pfam" id="PF00462">
    <property type="entry name" value="Glutaredoxin"/>
    <property type="match status" value="1"/>
</dbReference>
<gene>
    <name evidence="2" type="ORF">O3M35_005899</name>
</gene>
<dbReference type="InterPro" id="IPR002109">
    <property type="entry name" value="Glutaredoxin"/>
</dbReference>
<organism evidence="2 3">
    <name type="scientific">Rhynocoris fuscipes</name>
    <dbReference type="NCBI Taxonomy" id="488301"/>
    <lineage>
        <taxon>Eukaryota</taxon>
        <taxon>Metazoa</taxon>
        <taxon>Ecdysozoa</taxon>
        <taxon>Arthropoda</taxon>
        <taxon>Hexapoda</taxon>
        <taxon>Insecta</taxon>
        <taxon>Pterygota</taxon>
        <taxon>Neoptera</taxon>
        <taxon>Paraneoptera</taxon>
        <taxon>Hemiptera</taxon>
        <taxon>Heteroptera</taxon>
        <taxon>Panheteroptera</taxon>
        <taxon>Cimicomorpha</taxon>
        <taxon>Reduviidae</taxon>
        <taxon>Harpactorinae</taxon>
        <taxon>Harpactorini</taxon>
        <taxon>Rhynocoris</taxon>
    </lineage>
</organism>
<dbReference type="GO" id="GO:0015038">
    <property type="term" value="F:glutathione disulfide oxidoreductase activity"/>
    <property type="evidence" value="ECO:0007669"/>
    <property type="project" value="TreeGrafter"/>
</dbReference>
<feature type="domain" description="Glutaredoxin" evidence="1">
    <location>
        <begin position="1"/>
        <end position="47"/>
    </location>
</feature>
<accession>A0AAW1DMP2</accession>
<evidence type="ECO:0000259" key="1">
    <source>
        <dbReference type="Pfam" id="PF00462"/>
    </source>
</evidence>
<dbReference type="PROSITE" id="PS51354">
    <property type="entry name" value="GLUTAREDOXIN_2"/>
    <property type="match status" value="1"/>
</dbReference>
<proteinExistence type="predicted"/>
<dbReference type="PANTHER" id="PTHR45694">
    <property type="entry name" value="GLUTAREDOXIN 2"/>
    <property type="match status" value="1"/>
</dbReference>
<sequence>MAKSIFNKLRKRFTVIELDKRNDGDQIQRILGEITGVKSVPRVFVNGICLGGGSDVQSLYENGQLQRILDN</sequence>
<dbReference type="InterPro" id="IPR014025">
    <property type="entry name" value="Glutaredoxin_subgr"/>
</dbReference>
<evidence type="ECO:0000313" key="2">
    <source>
        <dbReference type="EMBL" id="KAK9511325.1"/>
    </source>
</evidence>
<dbReference type="InterPro" id="IPR036249">
    <property type="entry name" value="Thioredoxin-like_sf"/>
</dbReference>
<dbReference type="EMBL" id="JAPXFL010000002">
    <property type="protein sequence ID" value="KAK9511325.1"/>
    <property type="molecule type" value="Genomic_DNA"/>
</dbReference>
<dbReference type="PANTHER" id="PTHR45694:SF5">
    <property type="entry name" value="GLUTAREDOXIN 2"/>
    <property type="match status" value="1"/>
</dbReference>
<name>A0AAW1DMP2_9HEMI</name>
<dbReference type="GO" id="GO:0034599">
    <property type="term" value="P:cellular response to oxidative stress"/>
    <property type="evidence" value="ECO:0007669"/>
    <property type="project" value="TreeGrafter"/>
</dbReference>